<evidence type="ECO:0008006" key="3">
    <source>
        <dbReference type="Google" id="ProtNLM"/>
    </source>
</evidence>
<reference evidence="1 2" key="1">
    <citation type="submission" date="2020-04" db="EMBL/GenBank/DDBJ databases">
        <title>MicrobeNet Type strains.</title>
        <authorList>
            <person name="Nicholson A.C."/>
        </authorList>
    </citation>
    <scope>NUCLEOTIDE SEQUENCE [LARGE SCALE GENOMIC DNA]</scope>
    <source>
        <strain evidence="1 2">ATCC 700731</strain>
    </source>
</reference>
<organism evidence="1 2">
    <name type="scientific">Mycolicibacterium septicum DSM 44393</name>
    <dbReference type="NCBI Taxonomy" id="1341646"/>
    <lineage>
        <taxon>Bacteria</taxon>
        <taxon>Bacillati</taxon>
        <taxon>Actinomycetota</taxon>
        <taxon>Actinomycetes</taxon>
        <taxon>Mycobacteriales</taxon>
        <taxon>Mycobacteriaceae</taxon>
        <taxon>Mycolicibacterium</taxon>
    </lineage>
</organism>
<dbReference type="EMBL" id="JAAXPJ010000001">
    <property type="protein sequence ID" value="NKZ09965.1"/>
    <property type="molecule type" value="Genomic_DNA"/>
</dbReference>
<evidence type="ECO:0000313" key="2">
    <source>
        <dbReference type="Proteomes" id="UP000518188"/>
    </source>
</evidence>
<accession>A0A7X6MJY7</accession>
<dbReference type="RefSeq" id="WP_044519527.1">
    <property type="nucleotide sequence ID" value="NZ_HG322951.1"/>
</dbReference>
<sequence length="133" mass="14286">MDTESFTGTWSYRSFVDNPDLDVDFNDLRFGAGTLTLHAPSLGRLAGTLGGSGWQLQLKGAASYGNPFACRFQGVGEIGGETWVYDYVGWLTPWWPHGVNQVPAITGSVIRTVAHSNGQAEAGFVASFIAVRS</sequence>
<name>A0A7X6MJY7_9MYCO</name>
<proteinExistence type="predicted"/>
<comment type="caution">
    <text evidence="1">The sequence shown here is derived from an EMBL/GenBank/DDBJ whole genome shotgun (WGS) entry which is preliminary data.</text>
</comment>
<protein>
    <recommendedName>
        <fullName evidence="3">Lipocalin-like domain-containing protein</fullName>
    </recommendedName>
</protein>
<evidence type="ECO:0000313" key="1">
    <source>
        <dbReference type="EMBL" id="NKZ09965.1"/>
    </source>
</evidence>
<dbReference type="Proteomes" id="UP000518188">
    <property type="component" value="Unassembled WGS sequence"/>
</dbReference>
<gene>
    <name evidence="1" type="ORF">HGA11_03165</name>
</gene>
<dbReference type="AlphaFoldDB" id="A0A7X6MJY7"/>